<evidence type="ECO:0008006" key="3">
    <source>
        <dbReference type="Google" id="ProtNLM"/>
    </source>
</evidence>
<protein>
    <recommendedName>
        <fullName evidence="3">Peptidase A2 domain-containing protein</fullName>
    </recommendedName>
</protein>
<organism evidence="2">
    <name type="scientific">Micromonas pusilla</name>
    <name type="common">Picoplanktonic green alga</name>
    <name type="synonym">Chromulina pusilla</name>
    <dbReference type="NCBI Taxonomy" id="38833"/>
    <lineage>
        <taxon>Eukaryota</taxon>
        <taxon>Viridiplantae</taxon>
        <taxon>Chlorophyta</taxon>
        <taxon>Mamiellophyceae</taxon>
        <taxon>Mamiellales</taxon>
        <taxon>Mamiellaceae</taxon>
        <taxon>Micromonas</taxon>
    </lineage>
</organism>
<gene>
    <name evidence="2" type="ORF">MCOM1403_LOCUS7261</name>
</gene>
<proteinExistence type="predicted"/>
<dbReference type="Gene3D" id="2.40.70.10">
    <property type="entry name" value="Acid Proteases"/>
    <property type="match status" value="2"/>
</dbReference>
<dbReference type="Pfam" id="PF13650">
    <property type="entry name" value="Asp_protease_2"/>
    <property type="match status" value="1"/>
</dbReference>
<dbReference type="PROSITE" id="PS00141">
    <property type="entry name" value="ASP_PROTEASE"/>
    <property type="match status" value="1"/>
</dbReference>
<accession>A0A7S0NLD9</accession>
<feature type="region of interest" description="Disordered" evidence="1">
    <location>
        <begin position="35"/>
        <end position="71"/>
    </location>
</feature>
<feature type="compositionally biased region" description="Polar residues" evidence="1">
    <location>
        <begin position="37"/>
        <end position="46"/>
    </location>
</feature>
<dbReference type="InterPro" id="IPR021109">
    <property type="entry name" value="Peptidase_aspartic_dom_sf"/>
</dbReference>
<dbReference type="GO" id="GO:0006508">
    <property type="term" value="P:proteolysis"/>
    <property type="evidence" value="ECO:0007669"/>
    <property type="project" value="InterPro"/>
</dbReference>
<evidence type="ECO:0000313" key="2">
    <source>
        <dbReference type="EMBL" id="CAD8519835.1"/>
    </source>
</evidence>
<dbReference type="AlphaFoldDB" id="A0A7S0NLD9"/>
<dbReference type="SUPFAM" id="SSF50630">
    <property type="entry name" value="Acid proteases"/>
    <property type="match status" value="1"/>
</dbReference>
<sequence length="488" mass="49345">MRAMSFASSTAFAARRGAGDVRPRKIAGAVVRVPRVQSAQSAQSHLRATRGARLRPVAASDDSESKSSSADTLSALDALLGADPSDDPDENDDEDDEAPIISIPLLFMRMPGQTPAQQRQTGGSSVASALTNDVAPGPGDVYAAITLGLPDRATKKQQERGVKGVELDFCVDTACTTNFILPQVAYGLDVQIVGTAPAGTGATGAIGGGQEMLLGTAKLGGKAAEKDVVAITGLTAAVVPVPAPNVAGILGRSFLNCFDAVAFDWGPKVDGSNPTSGAVMDFYQEYDWDAGAEDGLVTADLDELACGLLAVNVTLNGVKMPALLDTGAPRTIVNRAAAAAAGIAVGSGAAGTDGSVEKGESSNPFGGLMDAFGKGKEAALAAEGVMVMGAGGKPERLDRVDGAGVDLRVVTRGDASASDADAAARVSVGSILVGELAAFQAGLGLPPAIDGGEWGEPGVILGLDALTSRDEVVISTRPAPRGRPRMQL</sequence>
<dbReference type="InterPro" id="IPR001969">
    <property type="entry name" value="Aspartic_peptidase_AS"/>
</dbReference>
<name>A0A7S0NLD9_MICPS</name>
<reference evidence="2" key="1">
    <citation type="submission" date="2021-01" db="EMBL/GenBank/DDBJ databases">
        <authorList>
            <person name="Corre E."/>
            <person name="Pelletier E."/>
            <person name="Niang G."/>
            <person name="Scheremetjew M."/>
            <person name="Finn R."/>
            <person name="Kale V."/>
            <person name="Holt S."/>
            <person name="Cochrane G."/>
            <person name="Meng A."/>
            <person name="Brown T."/>
            <person name="Cohen L."/>
        </authorList>
    </citation>
    <scope>NUCLEOTIDE SEQUENCE</scope>
    <source>
        <strain evidence="2">CCMP1723</strain>
    </source>
</reference>
<dbReference type="GO" id="GO:0004190">
    <property type="term" value="F:aspartic-type endopeptidase activity"/>
    <property type="evidence" value="ECO:0007669"/>
    <property type="project" value="InterPro"/>
</dbReference>
<evidence type="ECO:0000256" key="1">
    <source>
        <dbReference type="SAM" id="MobiDB-lite"/>
    </source>
</evidence>
<dbReference type="EMBL" id="HBEQ01009030">
    <property type="protein sequence ID" value="CAD8519835.1"/>
    <property type="molecule type" value="Transcribed_RNA"/>
</dbReference>